<proteinExistence type="predicted"/>
<dbReference type="SUPFAM" id="SSF50965">
    <property type="entry name" value="Galactose oxidase, central domain"/>
    <property type="match status" value="1"/>
</dbReference>
<evidence type="ECO:0000313" key="4">
    <source>
        <dbReference type="Proteomes" id="UP000663834"/>
    </source>
</evidence>
<dbReference type="AlphaFoldDB" id="A0A815M4R5"/>
<dbReference type="InterPro" id="IPR037293">
    <property type="entry name" value="Gal_Oxidase_central_sf"/>
</dbReference>
<evidence type="ECO:0008006" key="5">
    <source>
        <dbReference type="Google" id="ProtNLM"/>
    </source>
</evidence>
<dbReference type="InterPro" id="IPR006652">
    <property type="entry name" value="Kelch_1"/>
</dbReference>
<dbReference type="Proteomes" id="UP000663834">
    <property type="component" value="Unassembled WGS sequence"/>
</dbReference>
<name>A0A815M4R5_9BILA</name>
<feature type="non-terminal residue" evidence="2">
    <location>
        <position position="1"/>
    </location>
</feature>
<evidence type="ECO:0000313" key="3">
    <source>
        <dbReference type="EMBL" id="CAF4583026.1"/>
    </source>
</evidence>
<dbReference type="OrthoDB" id="45365at2759"/>
<dbReference type="Gene3D" id="2.130.10.80">
    <property type="entry name" value="Galactose oxidase/kelch, beta-propeller"/>
    <property type="match status" value="1"/>
</dbReference>
<dbReference type="Proteomes" id="UP000681720">
    <property type="component" value="Unassembled WGS sequence"/>
</dbReference>
<keyword evidence="1" id="KW-0880">Kelch repeat</keyword>
<evidence type="ECO:0000313" key="2">
    <source>
        <dbReference type="EMBL" id="CAF1414468.1"/>
    </source>
</evidence>
<evidence type="ECO:0000256" key="1">
    <source>
        <dbReference type="ARBA" id="ARBA00022441"/>
    </source>
</evidence>
<dbReference type="SMART" id="SM00612">
    <property type="entry name" value="Kelch"/>
    <property type="match status" value="1"/>
</dbReference>
<dbReference type="Pfam" id="PF01344">
    <property type="entry name" value="Kelch_1"/>
    <property type="match status" value="2"/>
</dbReference>
<dbReference type="InterPro" id="IPR011043">
    <property type="entry name" value="Gal_Oxase/kelch_b-propeller"/>
</dbReference>
<accession>A0A815M4R5</accession>
<dbReference type="EMBL" id="CAJOBJ010100004">
    <property type="protein sequence ID" value="CAF4583026.1"/>
    <property type="molecule type" value="Genomic_DNA"/>
</dbReference>
<feature type="non-terminal residue" evidence="2">
    <location>
        <position position="70"/>
    </location>
</feature>
<reference evidence="2" key="1">
    <citation type="submission" date="2021-02" db="EMBL/GenBank/DDBJ databases">
        <authorList>
            <person name="Nowell W R."/>
        </authorList>
    </citation>
    <scope>NUCLEOTIDE SEQUENCE</scope>
</reference>
<protein>
    <recommendedName>
        <fullName evidence="5">Galactose oxidase</fullName>
    </recommendedName>
</protein>
<sequence>PGGWNGVHIFTTELYDPSTGTWSFTGNLTYGRYYNTASLLSNGKVLIAGGSDGSPLNAAELYDPSTGTWT</sequence>
<gene>
    <name evidence="3" type="ORF">GIL414_LOCUS38163</name>
    <name evidence="2" type="ORF">KQP761_LOCUS10293</name>
</gene>
<dbReference type="EMBL" id="CAJNOW010004364">
    <property type="protein sequence ID" value="CAF1414468.1"/>
    <property type="molecule type" value="Genomic_DNA"/>
</dbReference>
<comment type="caution">
    <text evidence="2">The sequence shown here is derived from an EMBL/GenBank/DDBJ whole genome shotgun (WGS) entry which is preliminary data.</text>
</comment>
<organism evidence="2 4">
    <name type="scientific">Rotaria magnacalcarata</name>
    <dbReference type="NCBI Taxonomy" id="392030"/>
    <lineage>
        <taxon>Eukaryota</taxon>
        <taxon>Metazoa</taxon>
        <taxon>Spiralia</taxon>
        <taxon>Gnathifera</taxon>
        <taxon>Rotifera</taxon>
        <taxon>Eurotatoria</taxon>
        <taxon>Bdelloidea</taxon>
        <taxon>Philodinida</taxon>
        <taxon>Philodinidae</taxon>
        <taxon>Rotaria</taxon>
    </lineage>
</organism>